<dbReference type="GO" id="GO:0006355">
    <property type="term" value="P:regulation of DNA-templated transcription"/>
    <property type="evidence" value="ECO:0007669"/>
    <property type="project" value="InterPro"/>
</dbReference>
<dbReference type="InterPro" id="IPR036890">
    <property type="entry name" value="HATPase_C_sf"/>
</dbReference>
<evidence type="ECO:0000313" key="16">
    <source>
        <dbReference type="EMBL" id="OUP54177.1"/>
    </source>
</evidence>
<dbReference type="SUPFAM" id="SSF55785">
    <property type="entry name" value="PYP-like sensor domain (PAS domain)"/>
    <property type="match status" value="1"/>
</dbReference>
<evidence type="ECO:0000256" key="8">
    <source>
        <dbReference type="ARBA" id="ARBA00022741"/>
    </source>
</evidence>
<proteinExistence type="predicted"/>
<dbReference type="SUPFAM" id="SSF103190">
    <property type="entry name" value="Sensory domain-like"/>
    <property type="match status" value="1"/>
</dbReference>
<evidence type="ECO:0000256" key="11">
    <source>
        <dbReference type="ARBA" id="ARBA00022989"/>
    </source>
</evidence>
<evidence type="ECO:0000313" key="17">
    <source>
        <dbReference type="Proteomes" id="UP000195897"/>
    </source>
</evidence>
<comment type="catalytic activity">
    <reaction evidence="1">
        <text>ATP + protein L-histidine = ADP + protein N-phospho-L-histidine.</text>
        <dbReference type="EC" id="2.7.13.3"/>
    </reaction>
</comment>
<dbReference type="PANTHER" id="PTHR43547:SF10">
    <property type="entry name" value="SENSOR HISTIDINE KINASE DCUS"/>
    <property type="match status" value="1"/>
</dbReference>
<keyword evidence="10" id="KW-0067">ATP-binding</keyword>
<dbReference type="InterPro" id="IPR016120">
    <property type="entry name" value="Sig_transdc_His_kin_SpoOB"/>
</dbReference>
<protein>
    <recommendedName>
        <fullName evidence="3">histidine kinase</fullName>
        <ecNumber evidence="3">2.7.13.3</ecNumber>
    </recommendedName>
</protein>
<dbReference type="EMBL" id="NFKK01000002">
    <property type="protein sequence ID" value="OUP54177.1"/>
    <property type="molecule type" value="Genomic_DNA"/>
</dbReference>
<evidence type="ECO:0000259" key="14">
    <source>
        <dbReference type="PROSITE" id="PS50109"/>
    </source>
</evidence>
<feature type="transmembrane region" description="Helical" evidence="13">
    <location>
        <begin position="172"/>
        <end position="191"/>
    </location>
</feature>
<evidence type="ECO:0000256" key="9">
    <source>
        <dbReference type="ARBA" id="ARBA00022777"/>
    </source>
</evidence>
<gene>
    <name evidence="16" type="ORF">B5F17_02900</name>
</gene>
<dbReference type="PROSITE" id="PS50109">
    <property type="entry name" value="HIS_KIN"/>
    <property type="match status" value="1"/>
</dbReference>
<keyword evidence="11 13" id="KW-1133">Transmembrane helix</keyword>
<evidence type="ECO:0000256" key="4">
    <source>
        <dbReference type="ARBA" id="ARBA00022475"/>
    </source>
</evidence>
<evidence type="ECO:0000256" key="2">
    <source>
        <dbReference type="ARBA" id="ARBA00004651"/>
    </source>
</evidence>
<keyword evidence="8" id="KW-0547">Nucleotide-binding</keyword>
<dbReference type="EC" id="2.7.13.3" evidence="3"/>
<evidence type="ECO:0000256" key="7">
    <source>
        <dbReference type="ARBA" id="ARBA00022692"/>
    </source>
</evidence>
<dbReference type="Gene3D" id="3.30.565.10">
    <property type="entry name" value="Histidine kinase-like ATPase, C-terminal domain"/>
    <property type="match status" value="1"/>
</dbReference>
<dbReference type="InterPro" id="IPR029151">
    <property type="entry name" value="Sensor-like_sf"/>
</dbReference>
<dbReference type="Gene3D" id="3.30.450.20">
    <property type="entry name" value="PAS domain"/>
    <property type="match status" value="2"/>
</dbReference>
<keyword evidence="13" id="KW-0472">Membrane</keyword>
<keyword evidence="6" id="KW-0808">Transferase</keyword>
<keyword evidence="7 13" id="KW-0812">Transmembrane</keyword>
<feature type="domain" description="Histidine kinase" evidence="14">
    <location>
        <begin position="336"/>
        <end position="531"/>
    </location>
</feature>
<evidence type="ECO:0000256" key="1">
    <source>
        <dbReference type="ARBA" id="ARBA00000085"/>
    </source>
</evidence>
<evidence type="ECO:0000256" key="13">
    <source>
        <dbReference type="SAM" id="Phobius"/>
    </source>
</evidence>
<dbReference type="GO" id="GO:0000155">
    <property type="term" value="F:phosphorelay sensor kinase activity"/>
    <property type="evidence" value="ECO:0007669"/>
    <property type="project" value="InterPro"/>
</dbReference>
<dbReference type="RefSeq" id="WP_087370600.1">
    <property type="nucleotide sequence ID" value="NZ_NFKK01000002.1"/>
</dbReference>
<name>A0A1Y4LBT2_9FIRM</name>
<evidence type="ECO:0000256" key="6">
    <source>
        <dbReference type="ARBA" id="ARBA00022679"/>
    </source>
</evidence>
<dbReference type="SUPFAM" id="SSF55890">
    <property type="entry name" value="Sporulation response regulatory protein Spo0B"/>
    <property type="match status" value="1"/>
</dbReference>
<keyword evidence="4" id="KW-1003">Cell membrane</keyword>
<dbReference type="PRINTS" id="PR00344">
    <property type="entry name" value="BCTRLSENSOR"/>
</dbReference>
<evidence type="ECO:0000256" key="5">
    <source>
        <dbReference type="ARBA" id="ARBA00022553"/>
    </source>
</evidence>
<dbReference type="PANTHER" id="PTHR43547">
    <property type="entry name" value="TWO-COMPONENT HISTIDINE KINASE"/>
    <property type="match status" value="1"/>
</dbReference>
<evidence type="ECO:0000256" key="10">
    <source>
        <dbReference type="ARBA" id="ARBA00022840"/>
    </source>
</evidence>
<comment type="subcellular location">
    <subcellularLocation>
        <location evidence="2">Cell membrane</location>
        <topology evidence="2">Multi-pass membrane protein</topology>
    </subcellularLocation>
</comment>
<dbReference type="InterPro" id="IPR035965">
    <property type="entry name" value="PAS-like_dom_sf"/>
</dbReference>
<dbReference type="InterPro" id="IPR003594">
    <property type="entry name" value="HATPase_dom"/>
</dbReference>
<dbReference type="SUPFAM" id="SSF55874">
    <property type="entry name" value="ATPase domain of HSP90 chaperone/DNA topoisomerase II/histidine kinase"/>
    <property type="match status" value="1"/>
</dbReference>
<dbReference type="InterPro" id="IPR039506">
    <property type="entry name" value="SPOB_a"/>
</dbReference>
<reference evidence="17" key="1">
    <citation type="submission" date="2017-04" db="EMBL/GenBank/DDBJ databases">
        <title>Function of individual gut microbiota members based on whole genome sequencing of pure cultures obtained from chicken caecum.</title>
        <authorList>
            <person name="Medvecky M."/>
            <person name="Cejkova D."/>
            <person name="Polansky O."/>
            <person name="Karasova D."/>
            <person name="Kubasova T."/>
            <person name="Cizek A."/>
            <person name="Rychlik I."/>
        </authorList>
    </citation>
    <scope>NUCLEOTIDE SEQUENCE [LARGE SCALE GENOMIC DNA]</scope>
    <source>
        <strain evidence="17">An180</strain>
    </source>
</reference>
<dbReference type="Pfam" id="PF14689">
    <property type="entry name" value="SPOB_a"/>
    <property type="match status" value="1"/>
</dbReference>
<dbReference type="CDD" id="cd16915">
    <property type="entry name" value="HATPase_DpiB-CitA-like"/>
    <property type="match status" value="1"/>
</dbReference>
<evidence type="ECO:0000256" key="12">
    <source>
        <dbReference type="ARBA" id="ARBA00023012"/>
    </source>
</evidence>
<dbReference type="InterPro" id="IPR004358">
    <property type="entry name" value="Sig_transdc_His_kin-like_C"/>
</dbReference>
<keyword evidence="12" id="KW-0902">Two-component regulatory system</keyword>
<comment type="caution">
    <text evidence="16">The sequence shown here is derived from an EMBL/GenBank/DDBJ whole genome shotgun (WGS) entry which is preliminary data.</text>
</comment>
<evidence type="ECO:0000259" key="15">
    <source>
        <dbReference type="PROSITE" id="PS50112"/>
    </source>
</evidence>
<sequence>MKPNRPPTLRRRAMVYSILGIALTLVIALGSTLVLTLQREQRTLDQRLLTNAQIVANMDHTRRCLLGQDTPEVLSAFLQRTANDLARLDVIAVIDPNGIVCASGTAENSLPEDTLIHLEDGDRVILADGKAPAGMERCAYAAVYDVTGEHVIGMVAAGVYLSEIHSQVFITLGQYLIVAIIALAVGIYLSLRFTQHLKGELLGFEPSDLTDLFCQRMDILEALEEGVLAVDTNGHIIYINAAAQEMLHLQGQTWQDRPLDELYNDTGLLDVIRTGEGAYSVSVDVGRQVHILSDRIPLRRGNVIEGAVAIFRNRTEVTRLAEDLTGVRHIVEAMRAHMHDFMNKLHVILGLLELGEADKAEEYVLHITQSRSQSIGFIAERIADPSVAALLIGKMSHASELGIELKLDPATKVHALCSYLSTDLYITILGNLIDNAFDAFRDAPTSLSREVTVSIREEELGLILSVDDTGPGMNPEVLSHIFERGYSTKGKERGTGLYLVREAIESCGGTIRVESVPMVGTTFVVTIPNHTPTLEEHTCTKL</sequence>
<dbReference type="GO" id="GO:0005886">
    <property type="term" value="C:plasma membrane"/>
    <property type="evidence" value="ECO:0007669"/>
    <property type="project" value="UniProtKB-SubCell"/>
</dbReference>
<keyword evidence="5" id="KW-0597">Phosphoprotein</keyword>
<dbReference type="InterPro" id="IPR000014">
    <property type="entry name" value="PAS"/>
</dbReference>
<dbReference type="Pfam" id="PF00989">
    <property type="entry name" value="PAS"/>
    <property type="match status" value="1"/>
</dbReference>
<organism evidence="16 17">
    <name type="scientific">Butyricicoccus pullicaecorum</name>
    <dbReference type="NCBI Taxonomy" id="501571"/>
    <lineage>
        <taxon>Bacteria</taxon>
        <taxon>Bacillati</taxon>
        <taxon>Bacillota</taxon>
        <taxon>Clostridia</taxon>
        <taxon>Eubacteriales</taxon>
        <taxon>Butyricicoccaceae</taxon>
        <taxon>Butyricicoccus</taxon>
    </lineage>
</organism>
<dbReference type="GO" id="GO:0005524">
    <property type="term" value="F:ATP binding"/>
    <property type="evidence" value="ECO:0007669"/>
    <property type="project" value="UniProtKB-KW"/>
</dbReference>
<dbReference type="InterPro" id="IPR005467">
    <property type="entry name" value="His_kinase_dom"/>
</dbReference>
<dbReference type="AlphaFoldDB" id="A0A1Y4LBT2"/>
<dbReference type="Pfam" id="PF02518">
    <property type="entry name" value="HATPase_c"/>
    <property type="match status" value="1"/>
</dbReference>
<feature type="domain" description="PAS" evidence="15">
    <location>
        <begin position="219"/>
        <end position="247"/>
    </location>
</feature>
<dbReference type="Proteomes" id="UP000195897">
    <property type="component" value="Unassembled WGS sequence"/>
</dbReference>
<dbReference type="PROSITE" id="PS50112">
    <property type="entry name" value="PAS"/>
    <property type="match status" value="1"/>
</dbReference>
<dbReference type="Gene3D" id="1.10.287.130">
    <property type="match status" value="1"/>
</dbReference>
<dbReference type="InterPro" id="IPR013767">
    <property type="entry name" value="PAS_fold"/>
</dbReference>
<dbReference type="SMART" id="SM00387">
    <property type="entry name" value="HATPase_c"/>
    <property type="match status" value="1"/>
</dbReference>
<evidence type="ECO:0000256" key="3">
    <source>
        <dbReference type="ARBA" id="ARBA00012438"/>
    </source>
</evidence>
<accession>A0A1Y4LBT2</accession>
<dbReference type="CDD" id="cd00130">
    <property type="entry name" value="PAS"/>
    <property type="match status" value="1"/>
</dbReference>
<keyword evidence="9" id="KW-0418">Kinase</keyword>
<dbReference type="SMART" id="SM00091">
    <property type="entry name" value="PAS"/>
    <property type="match status" value="1"/>
</dbReference>